<dbReference type="PIRSF" id="PIRSF003073">
    <property type="entry name" value="DNAC_TnpB_IstB"/>
    <property type="match status" value="1"/>
</dbReference>
<feature type="coiled-coil region" evidence="4">
    <location>
        <begin position="102"/>
        <end position="129"/>
    </location>
</feature>
<evidence type="ECO:0000256" key="4">
    <source>
        <dbReference type="SAM" id="Coils"/>
    </source>
</evidence>
<accession>A0A7W1WUY2</accession>
<dbReference type="RefSeq" id="WP_181754628.1">
    <property type="nucleotide sequence ID" value="NZ_JACEIQ010000030.1"/>
</dbReference>
<evidence type="ECO:0000313" key="7">
    <source>
        <dbReference type="Proteomes" id="UP000535491"/>
    </source>
</evidence>
<comment type="caution">
    <text evidence="6">The sequence shown here is derived from an EMBL/GenBank/DDBJ whole genome shotgun (WGS) entry which is preliminary data.</text>
</comment>
<keyword evidence="2" id="KW-0547">Nucleotide-binding</keyword>
<keyword evidence="3 6" id="KW-0067">ATP-binding</keyword>
<dbReference type="InterPro" id="IPR028350">
    <property type="entry name" value="DNAC/IstB-like"/>
</dbReference>
<feature type="non-terminal residue" evidence="6">
    <location>
        <position position="1"/>
    </location>
</feature>
<organism evidence="6 7">
    <name type="scientific">Paenactinomyces guangxiensis</name>
    <dbReference type="NCBI Taxonomy" id="1490290"/>
    <lineage>
        <taxon>Bacteria</taxon>
        <taxon>Bacillati</taxon>
        <taxon>Bacillota</taxon>
        <taxon>Bacilli</taxon>
        <taxon>Bacillales</taxon>
        <taxon>Thermoactinomycetaceae</taxon>
        <taxon>Paenactinomyces</taxon>
    </lineage>
</organism>
<dbReference type="Proteomes" id="UP000535491">
    <property type="component" value="Unassembled WGS sequence"/>
</dbReference>
<feature type="domain" description="AAA+ ATPase" evidence="5">
    <location>
        <begin position="65"/>
        <end position="200"/>
    </location>
</feature>
<dbReference type="EMBL" id="JACEIQ010000030">
    <property type="protein sequence ID" value="MBA4496316.1"/>
    <property type="molecule type" value="Genomic_DNA"/>
</dbReference>
<dbReference type="Pfam" id="PF01695">
    <property type="entry name" value="IstB_IS21"/>
    <property type="match status" value="1"/>
</dbReference>
<evidence type="ECO:0000256" key="2">
    <source>
        <dbReference type="ARBA" id="ARBA00022741"/>
    </source>
</evidence>
<dbReference type="Gene3D" id="3.40.50.300">
    <property type="entry name" value="P-loop containing nucleotide triphosphate hydrolases"/>
    <property type="match status" value="1"/>
</dbReference>
<comment type="similarity">
    <text evidence="1">Belongs to the IS21/IS1162 putative ATP-binding protein family.</text>
</comment>
<dbReference type="PANTHER" id="PTHR30050">
    <property type="entry name" value="CHROMOSOMAL REPLICATION INITIATOR PROTEIN DNAA"/>
    <property type="match status" value="1"/>
</dbReference>
<dbReference type="InterPro" id="IPR027417">
    <property type="entry name" value="P-loop_NTPase"/>
</dbReference>
<evidence type="ECO:0000256" key="3">
    <source>
        <dbReference type="ARBA" id="ARBA00022840"/>
    </source>
</evidence>
<dbReference type="PANTHER" id="PTHR30050:SF4">
    <property type="entry name" value="ATP-BINDING PROTEIN RV3427C IN INSERTION SEQUENCE-RELATED"/>
    <property type="match status" value="1"/>
</dbReference>
<dbReference type="NCBIfam" id="NF038214">
    <property type="entry name" value="IS21_help_AAA"/>
    <property type="match status" value="1"/>
</dbReference>
<dbReference type="InterPro" id="IPR047661">
    <property type="entry name" value="IstB"/>
</dbReference>
<gene>
    <name evidence="6" type="ORF">H1191_18800</name>
</gene>
<dbReference type="SMART" id="SM00382">
    <property type="entry name" value="AAA"/>
    <property type="match status" value="1"/>
</dbReference>
<dbReference type="GO" id="GO:0006260">
    <property type="term" value="P:DNA replication"/>
    <property type="evidence" value="ECO:0007669"/>
    <property type="project" value="TreeGrafter"/>
</dbReference>
<dbReference type="CDD" id="cd00009">
    <property type="entry name" value="AAA"/>
    <property type="match status" value="1"/>
</dbReference>
<protein>
    <submittedName>
        <fullName evidence="6">ATP-binding protein</fullName>
    </submittedName>
</protein>
<dbReference type="GO" id="GO:0005524">
    <property type="term" value="F:ATP binding"/>
    <property type="evidence" value="ECO:0007669"/>
    <property type="project" value="UniProtKB-KW"/>
</dbReference>
<proteinExistence type="inferred from homology"/>
<keyword evidence="7" id="KW-1185">Reference proteome</keyword>
<dbReference type="InterPro" id="IPR002611">
    <property type="entry name" value="IstB_ATP-bd"/>
</dbReference>
<dbReference type="AlphaFoldDB" id="A0A7W1WUY2"/>
<dbReference type="InterPro" id="IPR003593">
    <property type="entry name" value="AAA+_ATPase"/>
</dbReference>
<evidence type="ECO:0000313" key="6">
    <source>
        <dbReference type="EMBL" id="MBA4496316.1"/>
    </source>
</evidence>
<reference evidence="6 7" key="1">
    <citation type="submission" date="2020-07" db="EMBL/GenBank/DDBJ databases">
        <authorList>
            <person name="Feng H."/>
        </authorList>
    </citation>
    <scope>NUCLEOTIDE SEQUENCE [LARGE SCALE GENOMIC DNA]</scope>
    <source>
        <strain evidence="7">s-10</strain>
    </source>
</reference>
<evidence type="ECO:0000256" key="1">
    <source>
        <dbReference type="ARBA" id="ARBA00008059"/>
    </source>
</evidence>
<dbReference type="SUPFAM" id="SSF52540">
    <property type="entry name" value="P-loop containing nucleoside triphosphate hydrolases"/>
    <property type="match status" value="1"/>
</dbReference>
<sequence>IPYEDFLLALLEQEVMQREENQIASRIKSAKFPMQKSLDQYDFAALPVLNKPKLLQLARCEFIQKAENILFIGNSGTGKTHLSIALGMEACKHGYTVQFWTAAKISNELMEAQTEKRLLQLEKQWLKANLIILDEVGFVPLSKAGAELLFQFCASRYERGSMIITSNLDFSNWTQVFKDEQMTAALVDRLTHRAHIFAMNGESYRFKQSMQRS</sequence>
<name>A0A7W1WUY2_9BACL</name>
<keyword evidence="4" id="KW-0175">Coiled coil</keyword>
<evidence type="ECO:0000259" key="5">
    <source>
        <dbReference type="SMART" id="SM00382"/>
    </source>
</evidence>